<dbReference type="Pfam" id="PF06803">
    <property type="entry name" value="DUF1232"/>
    <property type="match status" value="1"/>
</dbReference>
<keyword evidence="4 5" id="KW-0472">Membrane</keyword>
<keyword evidence="2 5" id="KW-0812">Transmembrane</keyword>
<feature type="domain" description="DUF1232" evidence="6">
    <location>
        <begin position="21"/>
        <end position="56"/>
    </location>
</feature>
<evidence type="ECO:0000256" key="5">
    <source>
        <dbReference type="SAM" id="Phobius"/>
    </source>
</evidence>
<evidence type="ECO:0000313" key="7">
    <source>
        <dbReference type="EMBL" id="TDP53015.1"/>
    </source>
</evidence>
<dbReference type="GO" id="GO:0012505">
    <property type="term" value="C:endomembrane system"/>
    <property type="evidence" value="ECO:0007669"/>
    <property type="project" value="UniProtKB-SubCell"/>
</dbReference>
<evidence type="ECO:0000256" key="2">
    <source>
        <dbReference type="ARBA" id="ARBA00022692"/>
    </source>
</evidence>
<comment type="subcellular location">
    <subcellularLocation>
        <location evidence="1">Endomembrane system</location>
        <topology evidence="1">Multi-pass membrane protein</topology>
    </subcellularLocation>
</comment>
<dbReference type="AlphaFoldDB" id="A0A4R6Q008"/>
<reference evidence="7 8" key="1">
    <citation type="submission" date="2019-03" db="EMBL/GenBank/DDBJ databases">
        <title>Genomic Encyclopedia of Type Strains, Phase IV (KMG-IV): sequencing the most valuable type-strain genomes for metagenomic binning, comparative biology and taxonomic classification.</title>
        <authorList>
            <person name="Goeker M."/>
        </authorList>
    </citation>
    <scope>NUCLEOTIDE SEQUENCE [LARGE SCALE GENOMIC DNA]</scope>
    <source>
        <strain evidence="7 8">DSM 28287</strain>
    </source>
</reference>
<dbReference type="InterPro" id="IPR010652">
    <property type="entry name" value="DUF1232"/>
</dbReference>
<accession>A0A4R6Q008</accession>
<proteinExistence type="predicted"/>
<comment type="caution">
    <text evidence="7">The sequence shown here is derived from an EMBL/GenBank/DDBJ whole genome shotgun (WGS) entry which is preliminary data.</text>
</comment>
<protein>
    <submittedName>
        <fullName evidence="7">Uncharacterized protein DUF1232</fullName>
    </submittedName>
</protein>
<feature type="transmembrane region" description="Helical" evidence="5">
    <location>
        <begin position="12"/>
        <end position="32"/>
    </location>
</feature>
<name>A0A4R6Q008_9FIRM</name>
<dbReference type="EMBL" id="SNXO01000024">
    <property type="protein sequence ID" value="TDP53015.1"/>
    <property type="molecule type" value="Genomic_DNA"/>
</dbReference>
<keyword evidence="8" id="KW-1185">Reference proteome</keyword>
<sequence length="82" mass="9019">MASLLRSYVKKEYTTVPVGTIIAITSALLYFVSPIDVIPDAIPGAGYIDDAAVALLCWNIVGDDVKKYEKWRKDNGKEIEGE</sequence>
<evidence type="ECO:0000259" key="6">
    <source>
        <dbReference type="Pfam" id="PF06803"/>
    </source>
</evidence>
<feature type="transmembrane region" description="Helical" evidence="5">
    <location>
        <begin position="44"/>
        <end position="62"/>
    </location>
</feature>
<dbReference type="RefSeq" id="WP_133528757.1">
    <property type="nucleotide sequence ID" value="NZ_SNXO01000024.1"/>
</dbReference>
<evidence type="ECO:0000256" key="4">
    <source>
        <dbReference type="ARBA" id="ARBA00023136"/>
    </source>
</evidence>
<organism evidence="7 8">
    <name type="scientific">Aminicella lysinilytica</name>
    <dbReference type="NCBI Taxonomy" id="433323"/>
    <lineage>
        <taxon>Bacteria</taxon>
        <taxon>Bacillati</taxon>
        <taxon>Bacillota</taxon>
        <taxon>Clostridia</taxon>
        <taxon>Peptostreptococcales</taxon>
        <taxon>Anaerovoracaceae</taxon>
        <taxon>Aminicella</taxon>
    </lineage>
</organism>
<evidence type="ECO:0000313" key="8">
    <source>
        <dbReference type="Proteomes" id="UP000295500"/>
    </source>
</evidence>
<dbReference type="OrthoDB" id="9800202at2"/>
<dbReference type="Proteomes" id="UP000295500">
    <property type="component" value="Unassembled WGS sequence"/>
</dbReference>
<evidence type="ECO:0000256" key="1">
    <source>
        <dbReference type="ARBA" id="ARBA00004127"/>
    </source>
</evidence>
<keyword evidence="3 5" id="KW-1133">Transmembrane helix</keyword>
<evidence type="ECO:0000256" key="3">
    <source>
        <dbReference type="ARBA" id="ARBA00022989"/>
    </source>
</evidence>
<gene>
    <name evidence="7" type="ORF">EV211_12433</name>
</gene>